<proteinExistence type="predicted"/>
<comment type="caution">
    <text evidence="2">The sequence shown here is derived from an EMBL/GenBank/DDBJ whole genome shotgun (WGS) entry which is preliminary data.</text>
</comment>
<gene>
    <name evidence="2" type="ORF">S01H1_37899</name>
</gene>
<evidence type="ECO:0000313" key="2">
    <source>
        <dbReference type="EMBL" id="GAG01011.1"/>
    </source>
</evidence>
<feature type="non-terminal residue" evidence="2">
    <location>
        <position position="173"/>
    </location>
</feature>
<dbReference type="EMBL" id="BARS01023818">
    <property type="protein sequence ID" value="GAG01011.1"/>
    <property type="molecule type" value="Genomic_DNA"/>
</dbReference>
<sequence length="173" mass="19609">MDPNDRVFIIAEVGQAHDGSLGTAHRYIEAIATTGADAVKFQVHMDTSPDEEWRIKFSLQDETRYDYWHRTCFAEDEWRGLAKHARSEGLRFGASAFSMAALLMLKRVGVDYWKVPSGKLTDLDMLKWLSLQPEPIFLSTGMATWDEIGRAADQFPTAIFLQCTTKYPTAARD</sequence>
<name>X0VKE3_9ZZZZ</name>
<reference evidence="2" key="1">
    <citation type="journal article" date="2014" name="Front. Microbiol.">
        <title>High frequency of phylogenetically diverse reductive dehalogenase-homologous genes in deep subseafloor sedimentary metagenomes.</title>
        <authorList>
            <person name="Kawai M."/>
            <person name="Futagami T."/>
            <person name="Toyoda A."/>
            <person name="Takaki Y."/>
            <person name="Nishi S."/>
            <person name="Hori S."/>
            <person name="Arai W."/>
            <person name="Tsubouchi T."/>
            <person name="Morono Y."/>
            <person name="Uchiyama I."/>
            <person name="Ito T."/>
            <person name="Fujiyama A."/>
            <person name="Inagaki F."/>
            <person name="Takami H."/>
        </authorList>
    </citation>
    <scope>NUCLEOTIDE SEQUENCE</scope>
    <source>
        <strain evidence="2">Expedition CK06-06</strain>
    </source>
</reference>
<dbReference type="SUPFAM" id="SSF51569">
    <property type="entry name" value="Aldolase"/>
    <property type="match status" value="1"/>
</dbReference>
<dbReference type="InterPro" id="IPR051690">
    <property type="entry name" value="PseI-like"/>
</dbReference>
<dbReference type="PANTHER" id="PTHR42966:SF1">
    <property type="entry name" value="SIALIC ACID SYNTHASE"/>
    <property type="match status" value="1"/>
</dbReference>
<dbReference type="GO" id="GO:0016051">
    <property type="term" value="P:carbohydrate biosynthetic process"/>
    <property type="evidence" value="ECO:0007669"/>
    <property type="project" value="InterPro"/>
</dbReference>
<feature type="domain" description="PseI/NeuA/B-like" evidence="1">
    <location>
        <begin position="28"/>
        <end position="172"/>
    </location>
</feature>
<accession>X0VKE3</accession>
<protein>
    <recommendedName>
        <fullName evidence="1">PseI/NeuA/B-like domain-containing protein</fullName>
    </recommendedName>
</protein>
<dbReference type="GO" id="GO:0047444">
    <property type="term" value="F:N-acylneuraminate-9-phosphate synthase activity"/>
    <property type="evidence" value="ECO:0007669"/>
    <property type="project" value="TreeGrafter"/>
</dbReference>
<dbReference type="Gene3D" id="3.20.20.70">
    <property type="entry name" value="Aldolase class I"/>
    <property type="match status" value="1"/>
</dbReference>
<dbReference type="InterPro" id="IPR013785">
    <property type="entry name" value="Aldolase_TIM"/>
</dbReference>
<organism evidence="2">
    <name type="scientific">marine sediment metagenome</name>
    <dbReference type="NCBI Taxonomy" id="412755"/>
    <lineage>
        <taxon>unclassified sequences</taxon>
        <taxon>metagenomes</taxon>
        <taxon>ecological metagenomes</taxon>
    </lineage>
</organism>
<evidence type="ECO:0000259" key="1">
    <source>
        <dbReference type="Pfam" id="PF03102"/>
    </source>
</evidence>
<dbReference type="Pfam" id="PF03102">
    <property type="entry name" value="NeuB"/>
    <property type="match status" value="1"/>
</dbReference>
<dbReference type="InterPro" id="IPR013132">
    <property type="entry name" value="PseI/NeuA/B-like_N"/>
</dbReference>
<dbReference type="AlphaFoldDB" id="X0VKE3"/>
<dbReference type="PANTHER" id="PTHR42966">
    <property type="entry name" value="N-ACETYLNEURAMINATE SYNTHASE"/>
    <property type="match status" value="1"/>
</dbReference>